<evidence type="ECO:0000256" key="3">
    <source>
        <dbReference type="ARBA" id="ARBA00022679"/>
    </source>
</evidence>
<dbReference type="Gene3D" id="3.30.200.20">
    <property type="entry name" value="Phosphorylase Kinase, domain 1"/>
    <property type="match status" value="1"/>
</dbReference>
<dbReference type="PANTHER" id="PTHR47634">
    <property type="entry name" value="PROTEIN KINASE DOMAIN-CONTAINING PROTEIN-RELATED"/>
    <property type="match status" value="1"/>
</dbReference>
<evidence type="ECO:0000256" key="8">
    <source>
        <dbReference type="ARBA" id="ARBA00048679"/>
    </source>
</evidence>
<comment type="catalytic activity">
    <reaction evidence="8">
        <text>L-seryl-[protein] + ATP = O-phospho-L-seryl-[protein] + ADP + H(+)</text>
        <dbReference type="Rhea" id="RHEA:17989"/>
        <dbReference type="Rhea" id="RHEA-COMP:9863"/>
        <dbReference type="Rhea" id="RHEA-COMP:11604"/>
        <dbReference type="ChEBI" id="CHEBI:15378"/>
        <dbReference type="ChEBI" id="CHEBI:29999"/>
        <dbReference type="ChEBI" id="CHEBI:30616"/>
        <dbReference type="ChEBI" id="CHEBI:83421"/>
        <dbReference type="ChEBI" id="CHEBI:456216"/>
        <dbReference type="EC" id="2.7.11.1"/>
    </reaction>
</comment>
<dbReference type="STRING" id="685588.A0A067TB51"/>
<evidence type="ECO:0000256" key="7">
    <source>
        <dbReference type="ARBA" id="ARBA00047899"/>
    </source>
</evidence>
<evidence type="ECO:0000313" key="11">
    <source>
        <dbReference type="Proteomes" id="UP000027222"/>
    </source>
</evidence>
<dbReference type="GO" id="GO:0050684">
    <property type="term" value="P:regulation of mRNA processing"/>
    <property type="evidence" value="ECO:0007669"/>
    <property type="project" value="TreeGrafter"/>
</dbReference>
<dbReference type="PANTHER" id="PTHR47634:SF5">
    <property type="entry name" value="OS09G0552300 PROTEIN"/>
    <property type="match status" value="1"/>
</dbReference>
<dbReference type="HOGENOM" id="CLU_000288_81_13_1"/>
<dbReference type="SUPFAM" id="SSF56112">
    <property type="entry name" value="Protein kinase-like (PK-like)"/>
    <property type="match status" value="1"/>
</dbReference>
<dbReference type="GO" id="GO:0000245">
    <property type="term" value="P:spliceosomal complex assembly"/>
    <property type="evidence" value="ECO:0007669"/>
    <property type="project" value="TreeGrafter"/>
</dbReference>
<evidence type="ECO:0000256" key="2">
    <source>
        <dbReference type="ARBA" id="ARBA00022527"/>
    </source>
</evidence>
<evidence type="ECO:0000259" key="9">
    <source>
        <dbReference type="PROSITE" id="PS50011"/>
    </source>
</evidence>
<name>A0A067TB51_GALM3</name>
<dbReference type="InterPro" id="IPR011009">
    <property type="entry name" value="Kinase-like_dom_sf"/>
</dbReference>
<dbReference type="GO" id="GO:0004674">
    <property type="term" value="F:protein serine/threonine kinase activity"/>
    <property type="evidence" value="ECO:0007669"/>
    <property type="project" value="UniProtKB-KW"/>
</dbReference>
<evidence type="ECO:0000256" key="4">
    <source>
        <dbReference type="ARBA" id="ARBA00022741"/>
    </source>
</evidence>
<dbReference type="InterPro" id="IPR051334">
    <property type="entry name" value="SRPK"/>
</dbReference>
<dbReference type="EC" id="2.7.11.1" evidence="1"/>
<dbReference type="SMART" id="SM00220">
    <property type="entry name" value="S_TKc"/>
    <property type="match status" value="1"/>
</dbReference>
<dbReference type="EMBL" id="KL142372">
    <property type="protein sequence ID" value="KDR80425.1"/>
    <property type="molecule type" value="Genomic_DNA"/>
</dbReference>
<evidence type="ECO:0000256" key="1">
    <source>
        <dbReference type="ARBA" id="ARBA00012513"/>
    </source>
</evidence>
<evidence type="ECO:0000256" key="6">
    <source>
        <dbReference type="ARBA" id="ARBA00022840"/>
    </source>
</evidence>
<keyword evidence="3" id="KW-0808">Transferase</keyword>
<sequence>MASFAEEQLNSSVGYFVGEPGATLQGGEWTITRKLGWGPRSSTWLAVSSKDPNDIEAIKIFTVAATQDPIAANERDLLAGPLKDSFQTLPTLRSSFYEDSPKGQHLALVLHVLGSSVESFRIANGGSLPLAAVKKIVADVLESLAVLQKKKIIHGAVTTENILFAGIQQGPDITAAVAASPSAKAEDVTDAQGNVYKIVKSQPFAPQSVDDISDEALYLSNFGHALLETDDVSSKLDIFSLGATAYLLLTGSQPPAAPESIEASLTLSSKLVKEDIPSTASFLQSLLATDPAQRPSATDLLGNSWLQ</sequence>
<reference evidence="11" key="1">
    <citation type="journal article" date="2014" name="Proc. Natl. Acad. Sci. U.S.A.">
        <title>Extensive sampling of basidiomycete genomes demonstrates inadequacy of the white-rot/brown-rot paradigm for wood decay fungi.</title>
        <authorList>
            <person name="Riley R."/>
            <person name="Salamov A.A."/>
            <person name="Brown D.W."/>
            <person name="Nagy L.G."/>
            <person name="Floudas D."/>
            <person name="Held B.W."/>
            <person name="Levasseur A."/>
            <person name="Lombard V."/>
            <person name="Morin E."/>
            <person name="Otillar R."/>
            <person name="Lindquist E.A."/>
            <person name="Sun H."/>
            <person name="LaButti K.M."/>
            <person name="Schmutz J."/>
            <person name="Jabbour D."/>
            <person name="Luo H."/>
            <person name="Baker S.E."/>
            <person name="Pisabarro A.G."/>
            <person name="Walton J.D."/>
            <person name="Blanchette R.A."/>
            <person name="Henrissat B."/>
            <person name="Martin F."/>
            <person name="Cullen D."/>
            <person name="Hibbett D.S."/>
            <person name="Grigoriev I.V."/>
        </authorList>
    </citation>
    <scope>NUCLEOTIDE SEQUENCE [LARGE SCALE GENOMIC DNA]</scope>
    <source>
        <strain evidence="11">CBS 339.88</strain>
    </source>
</reference>
<feature type="domain" description="Protein kinase" evidence="9">
    <location>
        <begin position="29"/>
        <end position="306"/>
    </location>
</feature>
<dbReference type="PROSITE" id="PS50011">
    <property type="entry name" value="PROTEIN_KINASE_DOM"/>
    <property type="match status" value="1"/>
</dbReference>
<dbReference type="AlphaFoldDB" id="A0A067TB51"/>
<dbReference type="InterPro" id="IPR000719">
    <property type="entry name" value="Prot_kinase_dom"/>
</dbReference>
<comment type="catalytic activity">
    <reaction evidence="7">
        <text>L-threonyl-[protein] + ATP = O-phospho-L-threonyl-[protein] + ADP + H(+)</text>
        <dbReference type="Rhea" id="RHEA:46608"/>
        <dbReference type="Rhea" id="RHEA-COMP:11060"/>
        <dbReference type="Rhea" id="RHEA-COMP:11605"/>
        <dbReference type="ChEBI" id="CHEBI:15378"/>
        <dbReference type="ChEBI" id="CHEBI:30013"/>
        <dbReference type="ChEBI" id="CHEBI:30616"/>
        <dbReference type="ChEBI" id="CHEBI:61977"/>
        <dbReference type="ChEBI" id="CHEBI:456216"/>
        <dbReference type="EC" id="2.7.11.1"/>
    </reaction>
</comment>
<dbReference type="GO" id="GO:0005524">
    <property type="term" value="F:ATP binding"/>
    <property type="evidence" value="ECO:0007669"/>
    <property type="project" value="UniProtKB-KW"/>
</dbReference>
<evidence type="ECO:0000256" key="5">
    <source>
        <dbReference type="ARBA" id="ARBA00022777"/>
    </source>
</evidence>
<gene>
    <name evidence="10" type="ORF">GALMADRAFT_242860</name>
</gene>
<keyword evidence="2" id="KW-0723">Serine/threonine-protein kinase</keyword>
<evidence type="ECO:0000313" key="10">
    <source>
        <dbReference type="EMBL" id="KDR80425.1"/>
    </source>
</evidence>
<keyword evidence="5" id="KW-0418">Kinase</keyword>
<organism evidence="10 11">
    <name type="scientific">Galerina marginata (strain CBS 339.88)</name>
    <dbReference type="NCBI Taxonomy" id="685588"/>
    <lineage>
        <taxon>Eukaryota</taxon>
        <taxon>Fungi</taxon>
        <taxon>Dikarya</taxon>
        <taxon>Basidiomycota</taxon>
        <taxon>Agaricomycotina</taxon>
        <taxon>Agaricomycetes</taxon>
        <taxon>Agaricomycetidae</taxon>
        <taxon>Agaricales</taxon>
        <taxon>Agaricineae</taxon>
        <taxon>Strophariaceae</taxon>
        <taxon>Galerina</taxon>
    </lineage>
</organism>
<keyword evidence="4" id="KW-0547">Nucleotide-binding</keyword>
<accession>A0A067TB51</accession>
<dbReference type="Gene3D" id="1.10.510.10">
    <property type="entry name" value="Transferase(Phosphotransferase) domain 1"/>
    <property type="match status" value="1"/>
</dbReference>
<proteinExistence type="predicted"/>
<keyword evidence="6" id="KW-0067">ATP-binding</keyword>
<protein>
    <recommendedName>
        <fullName evidence="1">non-specific serine/threonine protein kinase</fullName>
        <ecNumber evidence="1">2.7.11.1</ecNumber>
    </recommendedName>
</protein>
<keyword evidence="11" id="KW-1185">Reference proteome</keyword>
<dbReference type="Proteomes" id="UP000027222">
    <property type="component" value="Unassembled WGS sequence"/>
</dbReference>
<dbReference type="OrthoDB" id="5979581at2759"/>